<accession>A0A2A2JBV7</accession>
<evidence type="ECO:0000313" key="1">
    <source>
        <dbReference type="EMBL" id="PAV58992.1"/>
    </source>
</evidence>
<evidence type="ECO:0000313" key="2">
    <source>
        <dbReference type="Proteomes" id="UP000218231"/>
    </source>
</evidence>
<reference evidence="1 2" key="1">
    <citation type="journal article" date="2017" name="Curr. Biol.">
        <title>Genome architecture and evolution of a unichromosomal asexual nematode.</title>
        <authorList>
            <person name="Fradin H."/>
            <person name="Zegar C."/>
            <person name="Gutwein M."/>
            <person name="Lucas J."/>
            <person name="Kovtun M."/>
            <person name="Corcoran D."/>
            <person name="Baugh L.R."/>
            <person name="Kiontke K."/>
            <person name="Gunsalus K."/>
            <person name="Fitch D.H."/>
            <person name="Piano F."/>
        </authorList>
    </citation>
    <scope>NUCLEOTIDE SEQUENCE [LARGE SCALE GENOMIC DNA]</scope>
    <source>
        <strain evidence="1">PF1309</strain>
    </source>
</reference>
<proteinExistence type="predicted"/>
<dbReference type="Proteomes" id="UP000218231">
    <property type="component" value="Unassembled WGS sequence"/>
</dbReference>
<keyword evidence="2" id="KW-1185">Reference proteome</keyword>
<comment type="caution">
    <text evidence="1">The sequence shown here is derived from an EMBL/GenBank/DDBJ whole genome shotgun (WGS) entry which is preliminary data.</text>
</comment>
<dbReference type="EMBL" id="LIAE01010546">
    <property type="protein sequence ID" value="PAV58992.1"/>
    <property type="molecule type" value="Genomic_DNA"/>
</dbReference>
<sequence>MAIAVTMSGEVTKPWVAGLASFLPVKFLFLPMQGPQAFAKTNPPNSLKIFEMPSRSMVALICSDPGVITNCDFALRPLSRACLAIEAARVMSSGHPFFLAFSPILSMREARSGVNGPLMCGWSVSRLISIIWS</sequence>
<gene>
    <name evidence="1" type="ORF">WR25_12837</name>
</gene>
<dbReference type="OrthoDB" id="10600933at2759"/>
<name>A0A2A2JBV7_9BILA</name>
<organism evidence="1 2">
    <name type="scientific">Diploscapter pachys</name>
    <dbReference type="NCBI Taxonomy" id="2018661"/>
    <lineage>
        <taxon>Eukaryota</taxon>
        <taxon>Metazoa</taxon>
        <taxon>Ecdysozoa</taxon>
        <taxon>Nematoda</taxon>
        <taxon>Chromadorea</taxon>
        <taxon>Rhabditida</taxon>
        <taxon>Rhabditina</taxon>
        <taxon>Rhabditomorpha</taxon>
        <taxon>Rhabditoidea</taxon>
        <taxon>Rhabditidae</taxon>
        <taxon>Diploscapter</taxon>
    </lineage>
</organism>
<protein>
    <submittedName>
        <fullName evidence="1">Uncharacterized protein</fullName>
    </submittedName>
</protein>
<dbReference type="AlphaFoldDB" id="A0A2A2JBV7"/>